<evidence type="ECO:0000313" key="8">
    <source>
        <dbReference type="Proteomes" id="UP000307968"/>
    </source>
</evidence>
<dbReference type="InterPro" id="IPR000847">
    <property type="entry name" value="LysR_HTH_N"/>
</dbReference>
<keyword evidence="3" id="KW-0805">Transcription regulation</keyword>
<keyword evidence="5" id="KW-0804">Transcription</keyword>
<dbReference type="InterPro" id="IPR036390">
    <property type="entry name" value="WH_DNA-bd_sf"/>
</dbReference>
<evidence type="ECO:0000256" key="5">
    <source>
        <dbReference type="ARBA" id="ARBA00023163"/>
    </source>
</evidence>
<evidence type="ECO:0000256" key="4">
    <source>
        <dbReference type="ARBA" id="ARBA00023125"/>
    </source>
</evidence>
<dbReference type="SUPFAM" id="SSF46785">
    <property type="entry name" value="Winged helix' DNA-binding domain"/>
    <property type="match status" value="1"/>
</dbReference>
<accession>A0A4V6JGC7</accession>
<keyword evidence="4" id="KW-0238">DNA-binding</keyword>
<evidence type="ECO:0000256" key="1">
    <source>
        <dbReference type="ARBA" id="ARBA00009437"/>
    </source>
</evidence>
<dbReference type="KEGG" id="srz:AXX16_0467"/>
<dbReference type="EMBL" id="LR590463">
    <property type="protein sequence ID" value="VTP59643.1"/>
    <property type="molecule type" value="Genomic_DNA"/>
</dbReference>
<evidence type="ECO:0000256" key="3">
    <source>
        <dbReference type="ARBA" id="ARBA00023015"/>
    </source>
</evidence>
<gene>
    <name evidence="7" type="primary">allS_1</name>
    <name evidence="7" type="ORF">NCTC12971_00067</name>
</gene>
<dbReference type="InterPro" id="IPR050176">
    <property type="entry name" value="LTTR"/>
</dbReference>
<dbReference type="SUPFAM" id="SSF53850">
    <property type="entry name" value="Periplasmic binding protein-like II"/>
    <property type="match status" value="1"/>
</dbReference>
<evidence type="ECO:0000313" key="7">
    <source>
        <dbReference type="EMBL" id="VTP59643.1"/>
    </source>
</evidence>
<dbReference type="PRINTS" id="PR00039">
    <property type="entry name" value="HTHLYSR"/>
</dbReference>
<dbReference type="InterPro" id="IPR036388">
    <property type="entry name" value="WH-like_DNA-bd_sf"/>
</dbReference>
<dbReference type="Gene3D" id="1.10.10.10">
    <property type="entry name" value="Winged helix-like DNA-binding domain superfamily/Winged helix DNA-binding domain"/>
    <property type="match status" value="1"/>
</dbReference>
<comment type="similarity">
    <text evidence="1">Belongs to the LysR transcriptional regulatory family.</text>
</comment>
<dbReference type="GO" id="GO:0003677">
    <property type="term" value="F:DNA binding"/>
    <property type="evidence" value="ECO:0007669"/>
    <property type="project" value="UniProtKB-KW"/>
</dbReference>
<dbReference type="AlphaFoldDB" id="A0A4V6JGC7"/>
<dbReference type="PROSITE" id="PS50931">
    <property type="entry name" value="HTH_LYSR"/>
    <property type="match status" value="1"/>
</dbReference>
<proteinExistence type="inferred from homology"/>
<reference evidence="7 8" key="1">
    <citation type="submission" date="2019-05" db="EMBL/GenBank/DDBJ databases">
        <authorList>
            <consortium name="Pathogen Informatics"/>
        </authorList>
    </citation>
    <scope>NUCLEOTIDE SEQUENCE [LARGE SCALE GENOMIC DNA]</scope>
    <source>
        <strain evidence="7 8">NCTC12971</strain>
    </source>
</reference>
<dbReference type="GO" id="GO:0003700">
    <property type="term" value="F:DNA-binding transcription factor activity"/>
    <property type="evidence" value="ECO:0007669"/>
    <property type="project" value="InterPro"/>
</dbReference>
<protein>
    <submittedName>
        <fullName evidence="7">HTH-type transcriptional activator AllS</fullName>
    </submittedName>
</protein>
<dbReference type="Pfam" id="PF03466">
    <property type="entry name" value="LysR_substrate"/>
    <property type="match status" value="1"/>
</dbReference>
<dbReference type="PANTHER" id="PTHR30579">
    <property type="entry name" value="TRANSCRIPTIONAL REGULATOR"/>
    <property type="match status" value="1"/>
</dbReference>
<feature type="domain" description="HTH lysR-type" evidence="6">
    <location>
        <begin position="13"/>
        <end position="70"/>
    </location>
</feature>
<dbReference type="Pfam" id="PF00126">
    <property type="entry name" value="HTH_1"/>
    <property type="match status" value="1"/>
</dbReference>
<organism evidence="7 8">
    <name type="scientific">Serratia rubidaea</name>
    <name type="common">Serratia marinorubra</name>
    <dbReference type="NCBI Taxonomy" id="61652"/>
    <lineage>
        <taxon>Bacteria</taxon>
        <taxon>Pseudomonadati</taxon>
        <taxon>Pseudomonadota</taxon>
        <taxon>Gammaproteobacteria</taxon>
        <taxon>Enterobacterales</taxon>
        <taxon>Yersiniaceae</taxon>
        <taxon>Serratia</taxon>
    </lineage>
</organism>
<evidence type="ECO:0000259" key="6">
    <source>
        <dbReference type="PROSITE" id="PS50931"/>
    </source>
</evidence>
<keyword evidence="2" id="KW-0678">Repressor</keyword>
<dbReference type="InterPro" id="IPR005119">
    <property type="entry name" value="LysR_subst-bd"/>
</dbReference>
<dbReference type="Proteomes" id="UP000307968">
    <property type="component" value="Chromosome"/>
</dbReference>
<dbReference type="FunFam" id="1.10.10.10:FF:000001">
    <property type="entry name" value="LysR family transcriptional regulator"/>
    <property type="match status" value="1"/>
</dbReference>
<dbReference type="PANTHER" id="PTHR30579:SF7">
    <property type="entry name" value="HTH-TYPE TRANSCRIPTIONAL REGULATOR LRHA-RELATED"/>
    <property type="match status" value="1"/>
</dbReference>
<name>A0A4V6JGC7_SERRU</name>
<sequence>MVSSDKMNRYPMFNPQLLLSFVAVCDSSSFTRAAERVCLSQSTVSQQVRRLEEMLGKPLFERSSHQVLLTEEGVKLLSYARRIIALNEEAHDALTGVWRDGVLRLGVPEDFAASTTELLAEFSREHPHLRLDVTSGLSADLHHAYGREELDLILVKQRRSQPPRAARPEPLLWLDSLAFPAIEQSPVPLAVFPLNGLYRDELCQALDNLGKRWRIGYSSASLAALTAASAAGLGVTLLPAGCRLPSHRVLGEAEGLPPVNDFELALYYRDSAPAAAGALAQRLTTFCRLA</sequence>
<dbReference type="Gene3D" id="3.40.190.10">
    <property type="entry name" value="Periplasmic binding protein-like II"/>
    <property type="match status" value="2"/>
</dbReference>
<evidence type="ECO:0000256" key="2">
    <source>
        <dbReference type="ARBA" id="ARBA00022491"/>
    </source>
</evidence>